<feature type="compositionally biased region" description="Basic and acidic residues" evidence="1">
    <location>
        <begin position="25"/>
        <end position="47"/>
    </location>
</feature>
<dbReference type="AlphaFoldDB" id="A0A9D2NYG6"/>
<reference evidence="3" key="1">
    <citation type="journal article" date="2021" name="PeerJ">
        <title>Extensive microbial diversity within the chicken gut microbiome revealed by metagenomics and culture.</title>
        <authorList>
            <person name="Gilroy R."/>
            <person name="Ravi A."/>
            <person name="Getino M."/>
            <person name="Pursley I."/>
            <person name="Horton D.L."/>
            <person name="Alikhan N.F."/>
            <person name="Baker D."/>
            <person name="Gharbi K."/>
            <person name="Hall N."/>
            <person name="Watson M."/>
            <person name="Adriaenssens E.M."/>
            <person name="Foster-Nyarko E."/>
            <person name="Jarju S."/>
            <person name="Secka A."/>
            <person name="Antonio M."/>
            <person name="Oren A."/>
            <person name="Chaudhuri R.R."/>
            <person name="La Ragione R."/>
            <person name="Hildebrand F."/>
            <person name="Pallen M.J."/>
        </authorList>
    </citation>
    <scope>NUCLEOTIDE SEQUENCE</scope>
    <source>
        <strain evidence="3">ChiGjej1B1-1692</strain>
    </source>
</reference>
<evidence type="ECO:0000256" key="2">
    <source>
        <dbReference type="SAM" id="Phobius"/>
    </source>
</evidence>
<feature type="compositionally biased region" description="Basic and acidic residues" evidence="1">
    <location>
        <begin position="1"/>
        <end position="16"/>
    </location>
</feature>
<keyword evidence="2" id="KW-0812">Transmembrane</keyword>
<organism evidence="3 4">
    <name type="scientific">Candidatus Mediterraneibacter faecigallinarum</name>
    <dbReference type="NCBI Taxonomy" id="2838669"/>
    <lineage>
        <taxon>Bacteria</taxon>
        <taxon>Bacillati</taxon>
        <taxon>Bacillota</taxon>
        <taxon>Clostridia</taxon>
        <taxon>Lachnospirales</taxon>
        <taxon>Lachnospiraceae</taxon>
        <taxon>Mediterraneibacter</taxon>
    </lineage>
</organism>
<evidence type="ECO:0000313" key="3">
    <source>
        <dbReference type="EMBL" id="HJC39138.1"/>
    </source>
</evidence>
<dbReference type="Proteomes" id="UP000823894">
    <property type="component" value="Unassembled WGS sequence"/>
</dbReference>
<comment type="caution">
    <text evidence="3">The sequence shown here is derived from an EMBL/GenBank/DDBJ whole genome shotgun (WGS) entry which is preliminary data.</text>
</comment>
<feature type="compositionally biased region" description="Acidic residues" evidence="1">
    <location>
        <begin position="298"/>
        <end position="309"/>
    </location>
</feature>
<accession>A0A9D2NYG6</accession>
<evidence type="ECO:0000256" key="1">
    <source>
        <dbReference type="SAM" id="MobiDB-lite"/>
    </source>
</evidence>
<protein>
    <submittedName>
        <fullName evidence="3">Beta-propeller domain-containing protein</fullName>
    </submittedName>
</protein>
<feature type="transmembrane region" description="Helical" evidence="2">
    <location>
        <begin position="86"/>
        <end position="106"/>
    </location>
</feature>
<feature type="compositionally biased region" description="Low complexity" evidence="1">
    <location>
        <begin position="195"/>
        <end position="204"/>
    </location>
</feature>
<dbReference type="Pfam" id="PF09826">
    <property type="entry name" value="Beta_propel"/>
    <property type="match status" value="1"/>
</dbReference>
<name>A0A9D2NYG6_9FIRM</name>
<dbReference type="EMBL" id="DWWK01000135">
    <property type="protein sequence ID" value="HJC39138.1"/>
    <property type="molecule type" value="Genomic_DNA"/>
</dbReference>
<keyword evidence="2" id="KW-1133">Transmembrane helix</keyword>
<feature type="region of interest" description="Disordered" evidence="1">
    <location>
        <begin position="116"/>
        <end position="153"/>
    </location>
</feature>
<proteinExistence type="predicted"/>
<gene>
    <name evidence="3" type="ORF">H9757_08795</name>
</gene>
<dbReference type="InterPro" id="IPR019198">
    <property type="entry name" value="Beta_propeller_containing"/>
</dbReference>
<feature type="region of interest" description="Disordered" evidence="1">
    <location>
        <begin position="1"/>
        <end position="47"/>
    </location>
</feature>
<feature type="region of interest" description="Disordered" evidence="1">
    <location>
        <begin position="290"/>
        <end position="309"/>
    </location>
</feature>
<evidence type="ECO:0000313" key="4">
    <source>
        <dbReference type="Proteomes" id="UP000823894"/>
    </source>
</evidence>
<keyword evidence="2" id="KW-0472">Membrane</keyword>
<sequence>MDEKKIRAGRQERYTEDQQSCSPDQKQHEIDQQYQEDPVREQKTEDTLREMAEDVEIPQSITPEAVEAALEERKRKQRWSKFRKTGWKYLAAAACLCLAVGIPLGYQALNKDGAAYDSAPERNESMTASSAESADNADEQKAGEEGSGENRIASAKDYDEVYGYIEARQEYLDSLSESTADGGYEMASDLASSSAKSGNTSSYSGAAETESWSDTNVREEGVGEGDIVKTDGENLYILNGQKINIVSAAAGELNSLAEISMDDTAYVVELYVENDRLIVIYARSEYGEGTGEIKAEEESAEDSGAEDIVSEDTASAAGEYYREYTCADVYDVSNPAEPALLGGISQSGYYNTMRVKDGYVYLLSSYYADTGAAQDDVAAYIPEVQNQMIDASDIYMPDGQMGESYTVISSFSIEDPVNQTDSKAVFGSGSLSYVSGESIYITEMYFGTDDSDVNQTSIRKISYENGMLEGIAQTKVDGILNDSFSIDEYEGYLRLVTTISPGSDIALYPMPRVGTTEEEIDSQVKDTNALYVLDENLTMVGEIRDLAEDESVYSARFMGDTGYFVTFRQVDPLFSVDLSDPADPKIIGELKIPGFSEYLHPYGDGLLLGIGMDVDESGTTTEGVKLSMFDILDPSSVQEVQNYVLEDMYGTNVYNYKAVFADVEKNLFGFTAYGSDTKYYLFSYDSENGFTEVFSKTMGGYGDIRGLYAGDTFYLVEGNTVESYTLSGFEKIDDIVL</sequence>
<reference evidence="3" key="2">
    <citation type="submission" date="2021-04" db="EMBL/GenBank/DDBJ databases">
        <authorList>
            <person name="Gilroy R."/>
        </authorList>
    </citation>
    <scope>NUCLEOTIDE SEQUENCE</scope>
    <source>
        <strain evidence="3">ChiGjej1B1-1692</strain>
    </source>
</reference>
<feature type="region of interest" description="Disordered" evidence="1">
    <location>
        <begin position="195"/>
        <end position="219"/>
    </location>
</feature>